<feature type="domain" description="ABC3 transporter permease C-terminal" evidence="7">
    <location>
        <begin position="694"/>
        <end position="801"/>
    </location>
</feature>
<dbReference type="InterPro" id="IPR025857">
    <property type="entry name" value="MacB_PCD"/>
</dbReference>
<dbReference type="Pfam" id="PF02687">
    <property type="entry name" value="FtsX"/>
    <property type="match status" value="2"/>
</dbReference>
<evidence type="ECO:0000313" key="10">
    <source>
        <dbReference type="Proteomes" id="UP001596020"/>
    </source>
</evidence>
<organism evidence="9 10">
    <name type="scientific">Falsiporphyromonas endometrii</name>
    <dbReference type="NCBI Taxonomy" id="1387297"/>
    <lineage>
        <taxon>Bacteria</taxon>
        <taxon>Pseudomonadati</taxon>
        <taxon>Bacteroidota</taxon>
        <taxon>Bacteroidia</taxon>
        <taxon>Bacteroidales</taxon>
        <taxon>Porphyromonadaceae</taxon>
        <taxon>Falsiporphyromonas</taxon>
    </lineage>
</organism>
<keyword evidence="5 6" id="KW-0472">Membrane</keyword>
<feature type="transmembrane region" description="Helical" evidence="6">
    <location>
        <begin position="695"/>
        <end position="713"/>
    </location>
</feature>
<name>A0ABV9K7N6_9PORP</name>
<dbReference type="Proteomes" id="UP001596020">
    <property type="component" value="Unassembled WGS sequence"/>
</dbReference>
<feature type="domain" description="MacB-like periplasmic core" evidence="8">
    <location>
        <begin position="47"/>
        <end position="256"/>
    </location>
</feature>
<evidence type="ECO:0000256" key="1">
    <source>
        <dbReference type="ARBA" id="ARBA00004651"/>
    </source>
</evidence>
<dbReference type="InterPro" id="IPR003838">
    <property type="entry name" value="ABC3_permease_C"/>
</dbReference>
<feature type="transmembrane region" description="Helical" evidence="6">
    <location>
        <begin position="436"/>
        <end position="458"/>
    </location>
</feature>
<evidence type="ECO:0000256" key="3">
    <source>
        <dbReference type="ARBA" id="ARBA00022692"/>
    </source>
</evidence>
<evidence type="ECO:0000256" key="6">
    <source>
        <dbReference type="SAM" id="Phobius"/>
    </source>
</evidence>
<dbReference type="Pfam" id="PF12704">
    <property type="entry name" value="MacB_PCD"/>
    <property type="match status" value="1"/>
</dbReference>
<dbReference type="PANTHER" id="PTHR30572:SF18">
    <property type="entry name" value="ABC-TYPE MACROLIDE FAMILY EXPORT SYSTEM PERMEASE COMPONENT 2"/>
    <property type="match status" value="1"/>
</dbReference>
<keyword evidence="4 6" id="KW-1133">Transmembrane helix</keyword>
<evidence type="ECO:0000256" key="5">
    <source>
        <dbReference type="ARBA" id="ARBA00023136"/>
    </source>
</evidence>
<accession>A0ABV9K7N6</accession>
<comment type="caution">
    <text evidence="9">The sequence shown here is derived from an EMBL/GenBank/DDBJ whole genome shotgun (WGS) entry which is preliminary data.</text>
</comment>
<feature type="transmembrane region" description="Helical" evidence="6">
    <location>
        <begin position="743"/>
        <end position="766"/>
    </location>
</feature>
<sequence>MRRLLLPVMNDLELMSVCSFNHNTFSHMYYYRNFIYAFRRNSFANIINIIGLVLAFAFAFVIFTQIDYHLSYNDDIKGYNEIYRYSFVDQVFDDPMDYFSPKMGESMATSSSHIKGFAMVKIAGNEYDYHMGETNDRTVKLTSYSGIGDYLSFFAPDVLYGDIKKLEEPHTVVLPLSMARKIFGKSNPVGEHLYCEDLKEDLLVVGVIADYKDNNFLSKGIFTSTKADSDSNSNYHLFVKIDSPNHMKEISQSMTKQFLKIVGWDRILTDHKAEGCLNRLDRLSLSNDDLMAGRTVSISTWLLICFSIIILIIATINFINFKQAEMPMRLRNFNTQRILGASMIRLRLALVVETVAVALVAYIVACIVVYLMPSMGIQSLVVGSLSLGKWHITLLVFVIAMAIGVLSGIYPASFVGHIPPAIALKGNFGLTRRGKFIRMLLISFQFLATIVLLIWIGVMEQQSHFVKTASYGYDRDRIAIGQVKPEWLGHTNAIKNELKQIKGVEVVSYAGAKIGAQDNYFDFSLTDKDGMELNLSLIFCDNDFINLLGFKILDGDNFHSSDKTQLVITKTTATLNPSLKVGGEFYGYPIVGVSSNCQFHSFRIDDTKKSLGFVVVGNEQNSDDAIAKMKQFSNANIYVKLAQNVNKYQVLDEISKTLSCKFPTKYDVSFTFLNDIIYGENYKSELLFAKQILCFTFLAILISIIGVAGMTMFETEYRRKEIALRKIAGSTIKEILLLFNKRYIAIVTFVFIVAAPIGYILGRYWLMPFAVKVSISPFIFMGSYLIVLLIAVVTVSVRTFIVAIQNPLYSIRTE</sequence>
<feature type="transmembrane region" description="Helical" evidence="6">
    <location>
        <begin position="348"/>
        <end position="372"/>
    </location>
</feature>
<dbReference type="InterPro" id="IPR050250">
    <property type="entry name" value="Macrolide_Exporter_MacB"/>
</dbReference>
<evidence type="ECO:0000256" key="4">
    <source>
        <dbReference type="ARBA" id="ARBA00022989"/>
    </source>
</evidence>
<dbReference type="EMBL" id="JBHSGO010000158">
    <property type="protein sequence ID" value="MFC4665960.1"/>
    <property type="molecule type" value="Genomic_DNA"/>
</dbReference>
<protein>
    <submittedName>
        <fullName evidence="9">ABC transporter permease</fullName>
    </submittedName>
</protein>
<keyword evidence="3 6" id="KW-0812">Transmembrane</keyword>
<reference evidence="10" key="1">
    <citation type="journal article" date="2019" name="Int. J. Syst. Evol. Microbiol.">
        <title>The Global Catalogue of Microorganisms (GCM) 10K type strain sequencing project: providing services to taxonomists for standard genome sequencing and annotation.</title>
        <authorList>
            <consortium name="The Broad Institute Genomics Platform"/>
            <consortium name="The Broad Institute Genome Sequencing Center for Infectious Disease"/>
            <person name="Wu L."/>
            <person name="Ma J."/>
        </authorList>
    </citation>
    <scope>NUCLEOTIDE SEQUENCE [LARGE SCALE GENOMIC DNA]</scope>
    <source>
        <strain evidence="10">CGMCC 4.7357</strain>
    </source>
</reference>
<dbReference type="PANTHER" id="PTHR30572">
    <property type="entry name" value="MEMBRANE COMPONENT OF TRANSPORTER-RELATED"/>
    <property type="match status" value="1"/>
</dbReference>
<evidence type="ECO:0000256" key="2">
    <source>
        <dbReference type="ARBA" id="ARBA00022475"/>
    </source>
</evidence>
<feature type="transmembrane region" description="Helical" evidence="6">
    <location>
        <begin position="42"/>
        <end position="63"/>
    </location>
</feature>
<gene>
    <name evidence="9" type="ORF">ACFO3G_05015</name>
</gene>
<evidence type="ECO:0000259" key="8">
    <source>
        <dbReference type="Pfam" id="PF12704"/>
    </source>
</evidence>
<evidence type="ECO:0000313" key="9">
    <source>
        <dbReference type="EMBL" id="MFC4665960.1"/>
    </source>
</evidence>
<feature type="transmembrane region" description="Helical" evidence="6">
    <location>
        <begin position="778"/>
        <end position="804"/>
    </location>
</feature>
<keyword evidence="10" id="KW-1185">Reference proteome</keyword>
<proteinExistence type="predicted"/>
<evidence type="ECO:0000259" key="7">
    <source>
        <dbReference type="Pfam" id="PF02687"/>
    </source>
</evidence>
<feature type="transmembrane region" description="Helical" evidence="6">
    <location>
        <begin position="392"/>
        <end position="415"/>
    </location>
</feature>
<feature type="domain" description="ABC3 transporter permease C-terminal" evidence="7">
    <location>
        <begin position="304"/>
        <end position="420"/>
    </location>
</feature>
<feature type="transmembrane region" description="Helical" evidence="6">
    <location>
        <begin position="301"/>
        <end position="321"/>
    </location>
</feature>
<comment type="subcellular location">
    <subcellularLocation>
        <location evidence="1">Cell membrane</location>
        <topology evidence="1">Multi-pass membrane protein</topology>
    </subcellularLocation>
</comment>
<dbReference type="RefSeq" id="WP_380078558.1">
    <property type="nucleotide sequence ID" value="NZ_JBHSGO010000158.1"/>
</dbReference>
<keyword evidence="2" id="KW-1003">Cell membrane</keyword>